<reference evidence="3" key="1">
    <citation type="submission" date="2022-01" db="EMBL/GenBank/DDBJ databases">
        <authorList>
            <person name="King R."/>
        </authorList>
    </citation>
    <scope>NUCLEOTIDE SEQUENCE</scope>
</reference>
<dbReference type="Proteomes" id="UP001153737">
    <property type="component" value="Chromosome 11"/>
</dbReference>
<name>A0A9N9X2Z6_PHACE</name>
<sequence length="249" mass="26868">MAGKIMTLSRRARLALKPIEAAKPSGKSTSKRNRSEGSTPDKAPPKRAKDIKEHPVPPPHGKRSGKLLKALEVLEEFDIPRAQIVVGYFPASKDDSTKGILSFVEPQNEGLNPTDWRVLRRSNEESSAELTISMDLKSFEILKKRGSRVDNKFGQVSLRPKNNPPKEAGEVATSVPMEQGSSTSEAPASKAIDQLLATIGAPGPSGLSSLDETRAPKKPIQPTPTPSSNKKLKNKGAKVPPKKSKASKK</sequence>
<evidence type="ECO:0000259" key="2">
    <source>
        <dbReference type="Pfam" id="PF16012"/>
    </source>
</evidence>
<dbReference type="InterPro" id="IPR031961">
    <property type="entry name" value="DUF4780"/>
</dbReference>
<organism evidence="3 4">
    <name type="scientific">Phaedon cochleariae</name>
    <name type="common">Mustard beetle</name>
    <dbReference type="NCBI Taxonomy" id="80249"/>
    <lineage>
        <taxon>Eukaryota</taxon>
        <taxon>Metazoa</taxon>
        <taxon>Ecdysozoa</taxon>
        <taxon>Arthropoda</taxon>
        <taxon>Hexapoda</taxon>
        <taxon>Insecta</taxon>
        <taxon>Pterygota</taxon>
        <taxon>Neoptera</taxon>
        <taxon>Endopterygota</taxon>
        <taxon>Coleoptera</taxon>
        <taxon>Polyphaga</taxon>
        <taxon>Cucujiformia</taxon>
        <taxon>Chrysomeloidea</taxon>
        <taxon>Chrysomelidae</taxon>
        <taxon>Chrysomelinae</taxon>
        <taxon>Chrysomelini</taxon>
        <taxon>Phaedon</taxon>
    </lineage>
</organism>
<accession>A0A9N9X2Z6</accession>
<keyword evidence="4" id="KW-1185">Reference proteome</keyword>
<feature type="domain" description="DUF4780" evidence="2">
    <location>
        <begin position="71"/>
        <end position="159"/>
    </location>
</feature>
<reference evidence="3" key="2">
    <citation type="submission" date="2022-10" db="EMBL/GenBank/DDBJ databases">
        <authorList>
            <consortium name="ENA_rothamsted_submissions"/>
            <consortium name="culmorum"/>
            <person name="King R."/>
        </authorList>
    </citation>
    <scope>NUCLEOTIDE SEQUENCE</scope>
</reference>
<protein>
    <recommendedName>
        <fullName evidence="2">DUF4780 domain-containing protein</fullName>
    </recommendedName>
</protein>
<feature type="region of interest" description="Disordered" evidence="1">
    <location>
        <begin position="1"/>
        <end position="65"/>
    </location>
</feature>
<evidence type="ECO:0000313" key="3">
    <source>
        <dbReference type="EMBL" id="CAG9814727.1"/>
    </source>
</evidence>
<feature type="compositionally biased region" description="Basic residues" evidence="1">
    <location>
        <begin position="230"/>
        <end position="249"/>
    </location>
</feature>
<evidence type="ECO:0000313" key="4">
    <source>
        <dbReference type="Proteomes" id="UP001153737"/>
    </source>
</evidence>
<dbReference type="AlphaFoldDB" id="A0A9N9X2Z6"/>
<gene>
    <name evidence="3" type="ORF">PHAECO_LOCUS2388</name>
</gene>
<proteinExistence type="predicted"/>
<dbReference type="OrthoDB" id="7700822at2759"/>
<dbReference type="EMBL" id="OU896717">
    <property type="protein sequence ID" value="CAG9814727.1"/>
    <property type="molecule type" value="Genomic_DNA"/>
</dbReference>
<feature type="compositionally biased region" description="Basic and acidic residues" evidence="1">
    <location>
        <begin position="43"/>
        <end position="55"/>
    </location>
</feature>
<dbReference type="Pfam" id="PF16012">
    <property type="entry name" value="DUF4780"/>
    <property type="match status" value="1"/>
</dbReference>
<feature type="region of interest" description="Disordered" evidence="1">
    <location>
        <begin position="150"/>
        <end position="249"/>
    </location>
</feature>
<evidence type="ECO:0000256" key="1">
    <source>
        <dbReference type="SAM" id="MobiDB-lite"/>
    </source>
</evidence>